<comment type="caution">
    <text evidence="2">The sequence shown here is derived from an EMBL/GenBank/DDBJ whole genome shotgun (WGS) entry which is preliminary data.</text>
</comment>
<feature type="region of interest" description="Disordered" evidence="1">
    <location>
        <begin position="190"/>
        <end position="239"/>
    </location>
</feature>
<feature type="compositionally biased region" description="Basic and acidic residues" evidence="1">
    <location>
        <begin position="42"/>
        <end position="53"/>
    </location>
</feature>
<accession>A0ABP0INU2</accession>
<reference evidence="2 4" key="1">
    <citation type="submission" date="2024-02" db="EMBL/GenBank/DDBJ databases">
        <authorList>
            <person name="Chen Y."/>
            <person name="Shah S."/>
            <person name="Dougan E. K."/>
            <person name="Thang M."/>
            <person name="Chan C."/>
        </authorList>
    </citation>
    <scope>NUCLEOTIDE SEQUENCE [LARGE SCALE GENOMIC DNA]</scope>
</reference>
<evidence type="ECO:0000313" key="2">
    <source>
        <dbReference type="EMBL" id="CAK9004261.1"/>
    </source>
</evidence>
<organism evidence="2 4">
    <name type="scientific">Durusdinium trenchii</name>
    <dbReference type="NCBI Taxonomy" id="1381693"/>
    <lineage>
        <taxon>Eukaryota</taxon>
        <taxon>Sar</taxon>
        <taxon>Alveolata</taxon>
        <taxon>Dinophyceae</taxon>
        <taxon>Suessiales</taxon>
        <taxon>Symbiodiniaceae</taxon>
        <taxon>Durusdinium</taxon>
    </lineage>
</organism>
<evidence type="ECO:0000313" key="3">
    <source>
        <dbReference type="EMBL" id="CAK9009804.1"/>
    </source>
</evidence>
<sequence length="329" mass="36591">MPWKKWQGQGKGQQWSEWEKPSKKGKDKEEKGGKQPILYGWDGKKIEVKRDGGAKPGSSSGSSHSDAALREENRKIKEVVRNLLGSETQSDADIQALRDFAKVIDEQEANFQSWQETYKAGLEQEEKRYQAKMAELREELKGLPVYVQQELADLRGQMRQFMSYAQMMEKKNAALTDQVTMLVTTLQSREQQISSDFSPQHPVPRSGNGNTLWAPSKEEGVASVEKRERSRSPTRKIAKLEHKLDPVEFKLQLEKISEGSGGGAAPDPEADAKKGLNVPHPLPEAGSSALAPFGKKTKPGAAERQNVSPYGRVRTKEMDGSCVLEGLDS</sequence>
<feature type="region of interest" description="Disordered" evidence="1">
    <location>
        <begin position="1"/>
        <end position="72"/>
    </location>
</feature>
<dbReference type="Proteomes" id="UP001642484">
    <property type="component" value="Unassembled WGS sequence"/>
</dbReference>
<gene>
    <name evidence="2" type="ORF">CCMP2556_LOCUS7611</name>
    <name evidence="3" type="ORF">CCMP2556_LOCUS9819</name>
</gene>
<feature type="compositionally biased region" description="Basic and acidic residues" evidence="1">
    <location>
        <begin position="216"/>
        <end position="231"/>
    </location>
</feature>
<keyword evidence="4" id="KW-1185">Reference proteome</keyword>
<feature type="region of interest" description="Disordered" evidence="1">
    <location>
        <begin position="252"/>
        <end position="329"/>
    </location>
</feature>
<name>A0ABP0INU2_9DINO</name>
<dbReference type="EMBL" id="CAXAMN010004525">
    <property type="protein sequence ID" value="CAK9009804.1"/>
    <property type="molecule type" value="Genomic_DNA"/>
</dbReference>
<protein>
    <submittedName>
        <fullName evidence="2">Uncharacterized protein</fullName>
    </submittedName>
</protein>
<evidence type="ECO:0000313" key="4">
    <source>
        <dbReference type="Proteomes" id="UP001642484"/>
    </source>
</evidence>
<dbReference type="EMBL" id="CAXAMN010003348">
    <property type="protein sequence ID" value="CAK9004261.1"/>
    <property type="molecule type" value="Genomic_DNA"/>
</dbReference>
<feature type="compositionally biased region" description="Basic and acidic residues" evidence="1">
    <location>
        <begin position="17"/>
        <end position="33"/>
    </location>
</feature>
<evidence type="ECO:0000256" key="1">
    <source>
        <dbReference type="SAM" id="MobiDB-lite"/>
    </source>
</evidence>
<proteinExistence type="predicted"/>
<feature type="compositionally biased region" description="Low complexity" evidence="1">
    <location>
        <begin position="1"/>
        <end position="15"/>
    </location>
</feature>